<feature type="compositionally biased region" description="Basic and acidic residues" evidence="1">
    <location>
        <begin position="10"/>
        <end position="22"/>
    </location>
</feature>
<sequence>MVQQLTHQFTELRDQRQQEHAPYRGNGGYRGSARSSTTTTTKERLPDSLASLWTGRSYKNRLQNKNGPFEEFKRQETCTEGQVLRLSKRNCGPIVKSNIVKSITPSGIFGKPTEAEIFLNGHRLPALLDTGSTVSTIAELFNQEYLSESTPLKKLDSILEIETAGRTQLPSAGYIEVDIKTPGKSNISSRHVFLVVPDIRYSQHVPALIETNILDHLILELQKQHEARYLQNAALTTPWYMTFRCISMRECTTPSILQSSELSKECKDIDIEPALHQYKQNGTITVRILMSNTTTRTFTIPPKSIICEIQPVTIEKQPKPEKDDG</sequence>
<keyword evidence="3" id="KW-1185">Reference proteome</keyword>
<dbReference type="EMBL" id="UYJE01007567">
    <property type="protein sequence ID" value="VDI56098.1"/>
    <property type="molecule type" value="Genomic_DNA"/>
</dbReference>
<organism evidence="2 3">
    <name type="scientific">Mytilus galloprovincialis</name>
    <name type="common">Mediterranean mussel</name>
    <dbReference type="NCBI Taxonomy" id="29158"/>
    <lineage>
        <taxon>Eukaryota</taxon>
        <taxon>Metazoa</taxon>
        <taxon>Spiralia</taxon>
        <taxon>Lophotrochozoa</taxon>
        <taxon>Mollusca</taxon>
        <taxon>Bivalvia</taxon>
        <taxon>Autobranchia</taxon>
        <taxon>Pteriomorphia</taxon>
        <taxon>Mytilida</taxon>
        <taxon>Mytiloidea</taxon>
        <taxon>Mytilidae</taxon>
        <taxon>Mytilinae</taxon>
        <taxon>Mytilus</taxon>
    </lineage>
</organism>
<name>A0A8B6FXP7_MYTGA</name>
<proteinExistence type="predicted"/>
<dbReference type="SUPFAM" id="SSF50630">
    <property type="entry name" value="Acid proteases"/>
    <property type="match status" value="1"/>
</dbReference>
<feature type="region of interest" description="Disordered" evidence="1">
    <location>
        <begin position="1"/>
        <end position="45"/>
    </location>
</feature>
<dbReference type="AlphaFoldDB" id="A0A8B6FXP7"/>
<evidence type="ECO:0000256" key="1">
    <source>
        <dbReference type="SAM" id="MobiDB-lite"/>
    </source>
</evidence>
<dbReference type="GO" id="GO:0006508">
    <property type="term" value="P:proteolysis"/>
    <property type="evidence" value="ECO:0007669"/>
    <property type="project" value="InterPro"/>
</dbReference>
<gene>
    <name evidence="2" type="ORF">MGAL_10B057375</name>
</gene>
<evidence type="ECO:0000313" key="2">
    <source>
        <dbReference type="EMBL" id="VDI56098.1"/>
    </source>
</evidence>
<dbReference type="InterPro" id="IPR021109">
    <property type="entry name" value="Peptidase_aspartic_dom_sf"/>
</dbReference>
<dbReference type="InterPro" id="IPR001969">
    <property type="entry name" value="Aspartic_peptidase_AS"/>
</dbReference>
<dbReference type="Proteomes" id="UP000596742">
    <property type="component" value="Unassembled WGS sequence"/>
</dbReference>
<dbReference type="GO" id="GO:0004190">
    <property type="term" value="F:aspartic-type endopeptidase activity"/>
    <property type="evidence" value="ECO:0007669"/>
    <property type="project" value="InterPro"/>
</dbReference>
<reference evidence="2" key="1">
    <citation type="submission" date="2018-11" db="EMBL/GenBank/DDBJ databases">
        <authorList>
            <person name="Alioto T."/>
            <person name="Alioto T."/>
        </authorList>
    </citation>
    <scope>NUCLEOTIDE SEQUENCE</scope>
</reference>
<evidence type="ECO:0000313" key="3">
    <source>
        <dbReference type="Proteomes" id="UP000596742"/>
    </source>
</evidence>
<accession>A0A8B6FXP7</accession>
<dbReference type="PROSITE" id="PS00141">
    <property type="entry name" value="ASP_PROTEASE"/>
    <property type="match status" value="1"/>
</dbReference>
<protein>
    <submittedName>
        <fullName evidence="2">Uncharacterized protein</fullName>
    </submittedName>
</protein>
<comment type="caution">
    <text evidence="2">The sequence shown here is derived from an EMBL/GenBank/DDBJ whole genome shotgun (WGS) entry which is preliminary data.</text>
</comment>
<dbReference type="Gene3D" id="2.40.70.10">
    <property type="entry name" value="Acid Proteases"/>
    <property type="match status" value="1"/>
</dbReference>
<dbReference type="OrthoDB" id="6161942at2759"/>